<accession>A0AAE8GAZ2</accession>
<keyword evidence="2" id="KW-0378">Hydrolase</keyword>
<dbReference type="RefSeq" id="WP_130172614.1">
    <property type="nucleotide sequence ID" value="NZ_SGTH01000001.1"/>
</dbReference>
<evidence type="ECO:0000313" key="3">
    <source>
        <dbReference type="Proteomes" id="UP000294065"/>
    </source>
</evidence>
<feature type="domain" description="Restriction endonuclease type IV Mrr" evidence="1">
    <location>
        <begin position="6"/>
        <end position="116"/>
    </location>
</feature>
<comment type="caution">
    <text evidence="2">The sequence shown here is derived from an EMBL/GenBank/DDBJ whole genome shotgun (WGS) entry which is preliminary data.</text>
</comment>
<keyword evidence="2" id="KW-0540">Nuclease</keyword>
<dbReference type="Proteomes" id="UP000294065">
    <property type="component" value="Unassembled WGS sequence"/>
</dbReference>
<dbReference type="Gene3D" id="3.40.1350.10">
    <property type="match status" value="1"/>
</dbReference>
<dbReference type="AlphaFoldDB" id="A0AAE8GAZ2"/>
<dbReference type="InterPro" id="IPR011856">
    <property type="entry name" value="tRNA_endonuc-like_dom_sf"/>
</dbReference>
<gene>
    <name evidence="2" type="ORF">EXD98_03255</name>
</gene>
<dbReference type="InterPro" id="IPR007560">
    <property type="entry name" value="Restrct_endonuc_IV_Mrr"/>
</dbReference>
<dbReference type="EMBL" id="SGTH01000001">
    <property type="protein sequence ID" value="RZH32244.1"/>
    <property type="molecule type" value="Genomic_DNA"/>
</dbReference>
<organism evidence="2 3">
    <name type="scientific">Acinetobacter pittii</name>
    <name type="common">Acinetobacter genomosp. 3</name>
    <dbReference type="NCBI Taxonomy" id="48296"/>
    <lineage>
        <taxon>Bacteria</taxon>
        <taxon>Pseudomonadati</taxon>
        <taxon>Pseudomonadota</taxon>
        <taxon>Gammaproteobacteria</taxon>
        <taxon>Moraxellales</taxon>
        <taxon>Moraxellaceae</taxon>
        <taxon>Acinetobacter</taxon>
        <taxon>Acinetobacter calcoaceticus/baumannii complex</taxon>
    </lineage>
</organism>
<proteinExistence type="predicted"/>
<dbReference type="SUPFAM" id="SSF52980">
    <property type="entry name" value="Restriction endonuclease-like"/>
    <property type="match status" value="1"/>
</dbReference>
<protein>
    <submittedName>
        <fullName evidence="2">Restriction endonuclease</fullName>
    </submittedName>
</protein>
<dbReference type="Pfam" id="PF04471">
    <property type="entry name" value="Mrr_cat"/>
    <property type="match status" value="1"/>
</dbReference>
<evidence type="ECO:0000313" key="2">
    <source>
        <dbReference type="EMBL" id="RZH32244.1"/>
    </source>
</evidence>
<dbReference type="InterPro" id="IPR011335">
    <property type="entry name" value="Restrct_endonuc-II-like"/>
</dbReference>
<keyword evidence="2" id="KW-0255">Endonuclease</keyword>
<sequence>MSLEPKWFSFQEEIAAYFRSLGTNADTNQQVQGIRTKHDIDVFVSTKFLSTDLYWIIEAKKWKSKVPKEKVLALRTIVDDIGADKGFIISEVGFQKGAYEAAENTNILLYTMEEFKEKTKHLVHTEILKMYVDRARLLDIRYWSHRKQIRKDYNLRPDLFDIEIDFSGTELLTLIFKAIFKGMKSEYPIYLITYSKKKIGNEKADNFDELINWLNLNLNMLDRILLKAEYSMLKNNDFKPDTLRAKHIEFYGLTEYQSNAELLSDASQLELLFDQLKKRSREKH</sequence>
<dbReference type="GO" id="GO:0004519">
    <property type="term" value="F:endonuclease activity"/>
    <property type="evidence" value="ECO:0007669"/>
    <property type="project" value="UniProtKB-KW"/>
</dbReference>
<reference evidence="2 3" key="1">
    <citation type="submission" date="2019-02" db="EMBL/GenBank/DDBJ databases">
        <title>The Batch Genome Submission of Acinetobacter spp. strains.</title>
        <authorList>
            <person name="Qin J."/>
            <person name="Hu Y."/>
            <person name="Ye H."/>
            <person name="Wei L."/>
            <person name="Feng Y."/>
            <person name="Zong Z."/>
        </authorList>
    </citation>
    <scope>NUCLEOTIDE SEQUENCE [LARGE SCALE GENOMIC DNA]</scope>
    <source>
        <strain evidence="2 3">WCHAP100012</strain>
    </source>
</reference>
<dbReference type="GO" id="GO:0009307">
    <property type="term" value="P:DNA restriction-modification system"/>
    <property type="evidence" value="ECO:0007669"/>
    <property type="project" value="InterPro"/>
</dbReference>
<name>A0AAE8GAZ2_ACIPI</name>
<dbReference type="GO" id="GO:0003677">
    <property type="term" value="F:DNA binding"/>
    <property type="evidence" value="ECO:0007669"/>
    <property type="project" value="InterPro"/>
</dbReference>
<evidence type="ECO:0000259" key="1">
    <source>
        <dbReference type="Pfam" id="PF04471"/>
    </source>
</evidence>